<reference evidence="1" key="1">
    <citation type="submission" date="2022-10" db="EMBL/GenBank/DDBJ databases">
        <title>Catenovulum adriacola sp. nov. isolated in the Harbour of Susak.</title>
        <authorList>
            <person name="Schoch T."/>
            <person name="Reich S.J."/>
            <person name="Stoeferle S."/>
            <person name="Flaiz M."/>
            <person name="Kazda M."/>
            <person name="Riedel C.U."/>
            <person name="Duerre P."/>
        </authorList>
    </citation>
    <scope>NUCLEOTIDE SEQUENCE</scope>
    <source>
        <strain evidence="1">TS8</strain>
    </source>
</reference>
<name>A0ABY7ASS3_9ALTE</name>
<protein>
    <submittedName>
        <fullName evidence="1">Amidoligase family protein</fullName>
    </submittedName>
</protein>
<sequence>MVNNSVKFVLPQQLNKADGSPRRVGYELEFAGLELDKVVNILAKQLDAKIEAKSQAESIVFSESLGKFKVELDWQYAKETAAERAQELGKDKNDDKLTHWLTKIASQIVPVEIVCPPIAIEDLHKLEPAINQLTSAGALGTDESILYAFGVHINPELPDLTPGVIANYLKAYSICQDWLIKTHQVDPVRRVTPYINPFPDQYIKVVLSYDDKVTISQLIDDYLEHNPTRNRALDVLPLFKFLDENKVLAKIGDDRVNARPTFHYRLPNCEIDQKTWSLAQSWNIWSVVESLANRQNLLTELSQQWFEHYSIIQFKKAPWHKTLDQLYQNLLSA</sequence>
<accession>A0ABY7ASS3</accession>
<evidence type="ECO:0000313" key="2">
    <source>
        <dbReference type="Proteomes" id="UP001163726"/>
    </source>
</evidence>
<evidence type="ECO:0000313" key="1">
    <source>
        <dbReference type="EMBL" id="WAJ71336.1"/>
    </source>
</evidence>
<dbReference type="EMBL" id="CP109965">
    <property type="protein sequence ID" value="WAJ71336.1"/>
    <property type="molecule type" value="Genomic_DNA"/>
</dbReference>
<organism evidence="1 2">
    <name type="scientific">Catenovulum adriaticum</name>
    <dbReference type="NCBI Taxonomy" id="2984846"/>
    <lineage>
        <taxon>Bacteria</taxon>
        <taxon>Pseudomonadati</taxon>
        <taxon>Pseudomonadota</taxon>
        <taxon>Gammaproteobacteria</taxon>
        <taxon>Alteromonadales</taxon>
        <taxon>Alteromonadaceae</taxon>
        <taxon>Catenovulum</taxon>
    </lineage>
</organism>
<keyword evidence="2" id="KW-1185">Reference proteome</keyword>
<proteinExistence type="predicted"/>
<dbReference type="Proteomes" id="UP001163726">
    <property type="component" value="Chromosome"/>
</dbReference>
<dbReference type="Pfam" id="PF12224">
    <property type="entry name" value="Amidoligase_2"/>
    <property type="match status" value="1"/>
</dbReference>
<dbReference type="RefSeq" id="WP_268075812.1">
    <property type="nucleotide sequence ID" value="NZ_CP109965.1"/>
</dbReference>
<dbReference type="InterPro" id="IPR022025">
    <property type="entry name" value="Amidoligase_2"/>
</dbReference>
<gene>
    <name evidence="1" type="ORF">OLW01_05940</name>
</gene>